<feature type="domain" description="C2H2-type" evidence="11">
    <location>
        <begin position="167"/>
        <end position="193"/>
    </location>
</feature>
<dbReference type="GO" id="GO:0008270">
    <property type="term" value="F:zinc ion binding"/>
    <property type="evidence" value="ECO:0007669"/>
    <property type="project" value="UniProtKB-KW"/>
</dbReference>
<comment type="similarity">
    <text evidence="9">Belongs to the snail C2H2-type zinc-finger protein family.</text>
</comment>
<keyword evidence="3" id="KW-0677">Repeat</keyword>
<evidence type="ECO:0000256" key="5">
    <source>
        <dbReference type="ARBA" id="ARBA00022833"/>
    </source>
</evidence>
<evidence type="ECO:0000256" key="6">
    <source>
        <dbReference type="ARBA" id="ARBA00023015"/>
    </source>
</evidence>
<dbReference type="PROSITE" id="PS00028">
    <property type="entry name" value="ZINC_FINGER_C2H2_1"/>
    <property type="match status" value="4"/>
</dbReference>
<dbReference type="SMART" id="SM00355">
    <property type="entry name" value="ZnF_C2H2"/>
    <property type="match status" value="4"/>
</dbReference>
<protein>
    <recommendedName>
        <fullName evidence="11">C2H2-type domain-containing protein</fullName>
    </recommendedName>
</protein>
<dbReference type="Gene3D" id="3.30.160.60">
    <property type="entry name" value="Classic Zinc Finger"/>
    <property type="match status" value="3"/>
</dbReference>
<evidence type="ECO:0000259" key="11">
    <source>
        <dbReference type="PROSITE" id="PS50157"/>
    </source>
</evidence>
<dbReference type="InterPro" id="IPR013087">
    <property type="entry name" value="Znf_C2H2_type"/>
</dbReference>
<dbReference type="FunFam" id="3.30.160.60:FF:001289">
    <property type="entry name" value="Zinc finger protein 574"/>
    <property type="match status" value="1"/>
</dbReference>
<accession>A0A023EIX2</accession>
<dbReference type="GO" id="GO:0000978">
    <property type="term" value="F:RNA polymerase II cis-regulatory region sequence-specific DNA binding"/>
    <property type="evidence" value="ECO:0007669"/>
    <property type="project" value="TreeGrafter"/>
</dbReference>
<feature type="domain" description="C2H2-type" evidence="11">
    <location>
        <begin position="9"/>
        <end position="37"/>
    </location>
</feature>
<evidence type="ECO:0000256" key="10">
    <source>
        <dbReference type="PROSITE-ProRule" id="PRU00042"/>
    </source>
</evidence>
<dbReference type="GO" id="GO:0005634">
    <property type="term" value="C:nucleus"/>
    <property type="evidence" value="ECO:0007669"/>
    <property type="project" value="UniProtKB-SubCell"/>
</dbReference>
<dbReference type="Pfam" id="PF12874">
    <property type="entry name" value="zf-met"/>
    <property type="match status" value="1"/>
</dbReference>
<reference evidence="12" key="1">
    <citation type="journal article" date="2014" name="PLoS Negl. Trop. Dis.">
        <title>Identification and characterization of seminal fluid proteins in the Asian tiger mosquito, Aedes albopictus.</title>
        <authorList>
            <person name="Boes K.E."/>
            <person name="Ribeiro J.M."/>
            <person name="Wong A."/>
            <person name="Harrington L.C."/>
            <person name="Wolfner M.F."/>
            <person name="Sirot L.K."/>
        </authorList>
    </citation>
    <scope>NUCLEOTIDE SEQUENCE</scope>
    <source>
        <tissue evidence="12">Reproductive organs</tissue>
    </source>
</reference>
<dbReference type="EMBL" id="GAPW01004678">
    <property type="protein sequence ID" value="JAC08920.1"/>
    <property type="molecule type" value="mRNA"/>
</dbReference>
<comment type="subcellular location">
    <subcellularLocation>
        <location evidence="1">Nucleus</location>
    </subcellularLocation>
</comment>
<dbReference type="VEuPathDB" id="VectorBase:AALC636_002918"/>
<name>A0A023EIX2_AEDAL</name>
<evidence type="ECO:0000256" key="7">
    <source>
        <dbReference type="ARBA" id="ARBA00023163"/>
    </source>
</evidence>
<dbReference type="Pfam" id="PF00096">
    <property type="entry name" value="zf-C2H2"/>
    <property type="match status" value="2"/>
</dbReference>
<keyword evidence="4 10" id="KW-0863">Zinc-finger</keyword>
<sequence length="193" mass="22228">DYANNHQSLECEICHKILGSTARLKCHIRVVHGPKKFDCVPCGVSFTERKHYDVHLQTKWHIKKMQDLGVKDETIPKKSSSVIYVLHRFRQKHSSKTITVEVINQDNLLAPIAKRNMYPSTTCVGILRMSHEVGNERPFECDICQKTFKVKSHIYEHKTRVHGPKLHRCDVCGSSFSTSSNLARHMATHNRIK</sequence>
<proteinExistence type="evidence at transcript level"/>
<evidence type="ECO:0000256" key="9">
    <source>
        <dbReference type="ARBA" id="ARBA00037948"/>
    </source>
</evidence>
<dbReference type="InterPro" id="IPR036236">
    <property type="entry name" value="Znf_C2H2_sf"/>
</dbReference>
<evidence type="ECO:0000313" key="12">
    <source>
        <dbReference type="EMBL" id="JAC08920.1"/>
    </source>
</evidence>
<keyword evidence="8" id="KW-0539">Nucleus</keyword>
<evidence type="ECO:0000256" key="2">
    <source>
        <dbReference type="ARBA" id="ARBA00022723"/>
    </source>
</evidence>
<dbReference type="InterPro" id="IPR050527">
    <property type="entry name" value="Snail/Krueppel_Znf"/>
</dbReference>
<feature type="domain" description="C2H2-type" evidence="11">
    <location>
        <begin position="37"/>
        <end position="66"/>
    </location>
</feature>
<evidence type="ECO:0000256" key="3">
    <source>
        <dbReference type="ARBA" id="ARBA00022737"/>
    </source>
</evidence>
<dbReference type="PANTHER" id="PTHR24388:SF104">
    <property type="entry name" value="AT-RICH BINDING PROTEIN-RELATED"/>
    <property type="match status" value="1"/>
</dbReference>
<dbReference type="AlphaFoldDB" id="A0A023EIX2"/>
<dbReference type="GO" id="GO:0000981">
    <property type="term" value="F:DNA-binding transcription factor activity, RNA polymerase II-specific"/>
    <property type="evidence" value="ECO:0007669"/>
    <property type="project" value="TreeGrafter"/>
</dbReference>
<dbReference type="SUPFAM" id="SSF57667">
    <property type="entry name" value="beta-beta-alpha zinc fingers"/>
    <property type="match status" value="2"/>
</dbReference>
<dbReference type="PROSITE" id="PS50157">
    <property type="entry name" value="ZINC_FINGER_C2H2_2"/>
    <property type="match status" value="4"/>
</dbReference>
<keyword evidence="2" id="KW-0479">Metal-binding</keyword>
<feature type="non-terminal residue" evidence="12">
    <location>
        <position position="1"/>
    </location>
</feature>
<keyword evidence="6" id="KW-0805">Transcription regulation</keyword>
<evidence type="ECO:0000256" key="4">
    <source>
        <dbReference type="ARBA" id="ARBA00022771"/>
    </source>
</evidence>
<feature type="domain" description="C2H2-type" evidence="11">
    <location>
        <begin position="139"/>
        <end position="162"/>
    </location>
</feature>
<dbReference type="PANTHER" id="PTHR24388">
    <property type="entry name" value="ZINC FINGER PROTEIN"/>
    <property type="match status" value="1"/>
</dbReference>
<keyword evidence="7" id="KW-0804">Transcription</keyword>
<evidence type="ECO:0000256" key="8">
    <source>
        <dbReference type="ARBA" id="ARBA00023242"/>
    </source>
</evidence>
<evidence type="ECO:0000256" key="1">
    <source>
        <dbReference type="ARBA" id="ARBA00004123"/>
    </source>
</evidence>
<dbReference type="VEuPathDB" id="VectorBase:AALFPA_066088"/>
<keyword evidence="5" id="KW-0862">Zinc</keyword>
<organism evidence="12">
    <name type="scientific">Aedes albopictus</name>
    <name type="common">Asian tiger mosquito</name>
    <name type="synonym">Stegomyia albopicta</name>
    <dbReference type="NCBI Taxonomy" id="7160"/>
    <lineage>
        <taxon>Eukaryota</taxon>
        <taxon>Metazoa</taxon>
        <taxon>Ecdysozoa</taxon>
        <taxon>Arthropoda</taxon>
        <taxon>Hexapoda</taxon>
        <taxon>Insecta</taxon>
        <taxon>Pterygota</taxon>
        <taxon>Neoptera</taxon>
        <taxon>Endopterygota</taxon>
        <taxon>Diptera</taxon>
        <taxon>Nematocera</taxon>
        <taxon>Culicoidea</taxon>
        <taxon>Culicidae</taxon>
        <taxon>Culicinae</taxon>
        <taxon>Aedini</taxon>
        <taxon>Aedes</taxon>
        <taxon>Stegomyia</taxon>
    </lineage>
</organism>